<dbReference type="EMBL" id="APPH01000004">
    <property type="protein sequence ID" value="ENV10509.1"/>
    <property type="molecule type" value="Genomic_DNA"/>
</dbReference>
<dbReference type="HOGENOM" id="CLU_042154_0_0_6"/>
<dbReference type="PATRIC" id="fig|1144672.3.peg.266"/>
<evidence type="ECO:0000256" key="6">
    <source>
        <dbReference type="SAM" id="Phobius"/>
    </source>
</evidence>
<keyword evidence="4 6" id="KW-1133">Transmembrane helix</keyword>
<evidence type="ECO:0000256" key="3">
    <source>
        <dbReference type="ARBA" id="ARBA00022692"/>
    </source>
</evidence>
<feature type="transmembrane region" description="Helical" evidence="6">
    <location>
        <begin position="216"/>
        <end position="238"/>
    </location>
</feature>
<sequence>MNLLKTSALNGVAVLIKTATLFILNKILAIYVGPSGYAMIGQFQNFIQMITTFSGSMINTAVTKYTAEYYEDKQKQKKIWQNAGSIVFILSVLFALLIIIFQQQLSLYIFHSLEYQSVFIWFAIFLVFFNFNTLFLAILNGKKEILKLVLANIAGSLVSLVITTALAVKYHLYGALIALSVYQSLAFFVTLYLCYKADWFKVSYLFGRIDSDIAHKFMSFALMALVSAICVPLSQIVIRTYLSQTFGADYAGYWEAMIRLSAAYLMLVTTTLGVYYLPRLSELTSLVDIKKEVYLGYKFIFPLAILGGGLAYLLRDWLIVVLFSKKFLPMADLFLWQMIGDALKIGSWILAYLMLSKAMTKLFVTTEIIFAISSIILTYICTKKFGFEGVSIAHLINYGLYWLIISFFIFKNLQARVIK</sequence>
<dbReference type="InterPro" id="IPR044550">
    <property type="entry name" value="WzxE"/>
</dbReference>
<dbReference type="PANTHER" id="PTHR30250:SF30">
    <property type="entry name" value="LIPID III FLIPPASE"/>
    <property type="match status" value="1"/>
</dbReference>
<evidence type="ECO:0000256" key="1">
    <source>
        <dbReference type="ARBA" id="ARBA00004651"/>
    </source>
</evidence>
<keyword evidence="3 6" id="KW-0812">Transmembrane</keyword>
<keyword evidence="5 6" id="KW-0472">Membrane</keyword>
<feature type="transmembrane region" description="Helical" evidence="6">
    <location>
        <begin position="12"/>
        <end position="34"/>
    </location>
</feature>
<keyword evidence="2" id="KW-1003">Cell membrane</keyword>
<proteinExistence type="predicted"/>
<dbReference type="InterPro" id="IPR050833">
    <property type="entry name" value="Poly_Biosynth_Transport"/>
</dbReference>
<feature type="transmembrane region" description="Helical" evidence="6">
    <location>
        <begin position="297"/>
        <end position="314"/>
    </location>
</feature>
<gene>
    <name evidence="7" type="ORF">F966_00273</name>
</gene>
<evidence type="ECO:0008006" key="9">
    <source>
        <dbReference type="Google" id="ProtNLM"/>
    </source>
</evidence>
<dbReference type="CDD" id="cd13125">
    <property type="entry name" value="MATE_like_10"/>
    <property type="match status" value="1"/>
</dbReference>
<feature type="transmembrane region" description="Helical" evidence="6">
    <location>
        <begin position="79"/>
        <end position="100"/>
    </location>
</feature>
<feature type="transmembrane region" description="Helical" evidence="6">
    <location>
        <begin position="120"/>
        <end position="139"/>
    </location>
</feature>
<dbReference type="AlphaFoldDB" id="N8XNB0"/>
<feature type="transmembrane region" description="Helical" evidence="6">
    <location>
        <begin position="173"/>
        <end position="195"/>
    </location>
</feature>
<evidence type="ECO:0000313" key="7">
    <source>
        <dbReference type="EMBL" id="ENV10509.1"/>
    </source>
</evidence>
<evidence type="ECO:0000256" key="2">
    <source>
        <dbReference type="ARBA" id="ARBA00022475"/>
    </source>
</evidence>
<feature type="transmembrane region" description="Helical" evidence="6">
    <location>
        <begin position="392"/>
        <end position="410"/>
    </location>
</feature>
<evidence type="ECO:0000256" key="5">
    <source>
        <dbReference type="ARBA" id="ARBA00023136"/>
    </source>
</evidence>
<dbReference type="Pfam" id="PF01943">
    <property type="entry name" value="Polysacc_synt"/>
    <property type="match status" value="1"/>
</dbReference>
<dbReference type="InterPro" id="IPR002797">
    <property type="entry name" value="Polysacc_synth"/>
</dbReference>
<evidence type="ECO:0000256" key="4">
    <source>
        <dbReference type="ARBA" id="ARBA00022989"/>
    </source>
</evidence>
<name>N8XNB0_9GAMM</name>
<protein>
    <recommendedName>
        <fullName evidence="9">Polysaccharide biosynthesis protein C-terminal domain-containing protein</fullName>
    </recommendedName>
</protein>
<reference evidence="7 8" key="1">
    <citation type="submission" date="2013-02" db="EMBL/GenBank/DDBJ databases">
        <title>The Genome Sequence of Acinetobacter sp. CIP 56.2.</title>
        <authorList>
            <consortium name="The Broad Institute Genome Sequencing Platform"/>
            <consortium name="The Broad Institute Genome Sequencing Center for Infectious Disease"/>
            <person name="Cerqueira G."/>
            <person name="Feldgarden M."/>
            <person name="Courvalin P."/>
            <person name="Perichon B."/>
            <person name="Grillot-Courvalin C."/>
            <person name="Clermont D."/>
            <person name="Rocha E."/>
            <person name="Yoon E.-J."/>
            <person name="Nemec A."/>
            <person name="Walker B."/>
            <person name="Young S.K."/>
            <person name="Zeng Q."/>
            <person name="Gargeya S."/>
            <person name="Fitzgerald M."/>
            <person name="Haas B."/>
            <person name="Abouelleil A."/>
            <person name="Alvarado L."/>
            <person name="Arachchi H.M."/>
            <person name="Berlin A.M."/>
            <person name="Chapman S.B."/>
            <person name="Dewar J."/>
            <person name="Goldberg J."/>
            <person name="Griggs A."/>
            <person name="Gujja S."/>
            <person name="Hansen M."/>
            <person name="Howarth C."/>
            <person name="Imamovic A."/>
            <person name="Larimer J."/>
            <person name="McCowan C."/>
            <person name="Murphy C."/>
            <person name="Neiman D."/>
            <person name="Pearson M."/>
            <person name="Priest M."/>
            <person name="Roberts A."/>
            <person name="Saif S."/>
            <person name="Shea T."/>
            <person name="Sisk P."/>
            <person name="Sykes S."/>
            <person name="Wortman J."/>
            <person name="Nusbaum C."/>
            <person name="Birren B."/>
        </authorList>
    </citation>
    <scope>NUCLEOTIDE SEQUENCE [LARGE SCALE GENOMIC DNA]</scope>
    <source>
        <strain evidence="7 8">CIP 56.2</strain>
    </source>
</reference>
<evidence type="ECO:0000313" key="8">
    <source>
        <dbReference type="Proteomes" id="UP000013209"/>
    </source>
</evidence>
<dbReference type="PANTHER" id="PTHR30250">
    <property type="entry name" value="PST FAMILY PREDICTED COLANIC ACID TRANSPORTER"/>
    <property type="match status" value="1"/>
</dbReference>
<feature type="transmembrane region" description="Helical" evidence="6">
    <location>
        <begin position="46"/>
        <end position="67"/>
    </location>
</feature>
<accession>N8XNB0</accession>
<feature type="transmembrane region" description="Helical" evidence="6">
    <location>
        <begin position="334"/>
        <end position="355"/>
    </location>
</feature>
<dbReference type="eggNOG" id="COG2244">
    <property type="taxonomic scope" value="Bacteria"/>
</dbReference>
<feature type="transmembrane region" description="Helical" evidence="6">
    <location>
        <begin position="362"/>
        <end position="380"/>
    </location>
</feature>
<comment type="caution">
    <text evidence="7">The sequence shown here is derived from an EMBL/GenBank/DDBJ whole genome shotgun (WGS) entry which is preliminary data.</text>
</comment>
<dbReference type="Proteomes" id="UP000013209">
    <property type="component" value="Unassembled WGS sequence"/>
</dbReference>
<organism evidence="7 8">
    <name type="scientific">Acinetobacter higginsii</name>
    <dbReference type="NCBI Taxonomy" id="70347"/>
    <lineage>
        <taxon>Bacteria</taxon>
        <taxon>Pseudomonadati</taxon>
        <taxon>Pseudomonadota</taxon>
        <taxon>Gammaproteobacteria</taxon>
        <taxon>Moraxellales</taxon>
        <taxon>Moraxellaceae</taxon>
        <taxon>Acinetobacter</taxon>
    </lineage>
</organism>
<feature type="transmembrane region" description="Helical" evidence="6">
    <location>
        <begin position="146"/>
        <end position="167"/>
    </location>
</feature>
<dbReference type="GO" id="GO:0009246">
    <property type="term" value="P:enterobacterial common antigen biosynthetic process"/>
    <property type="evidence" value="ECO:0007669"/>
    <property type="project" value="InterPro"/>
</dbReference>
<dbReference type="RefSeq" id="WP_004801795.1">
    <property type="nucleotide sequence ID" value="NZ_KB849439.1"/>
</dbReference>
<dbReference type="GO" id="GO:0005886">
    <property type="term" value="C:plasma membrane"/>
    <property type="evidence" value="ECO:0007669"/>
    <property type="project" value="UniProtKB-SubCell"/>
</dbReference>
<dbReference type="STRING" id="1144672.F966_00273"/>
<comment type="subcellular location">
    <subcellularLocation>
        <location evidence="1">Cell membrane</location>
        <topology evidence="1">Multi-pass membrane protein</topology>
    </subcellularLocation>
</comment>
<feature type="transmembrane region" description="Helical" evidence="6">
    <location>
        <begin position="258"/>
        <end position="277"/>
    </location>
</feature>